<name>C4Y4S4_CLAL4</name>
<dbReference type="HOGENOM" id="CLU_255255_0_0_1"/>
<reference evidence="2 3" key="1">
    <citation type="journal article" date="2009" name="Nature">
        <title>Evolution of pathogenicity and sexual reproduction in eight Candida genomes.</title>
        <authorList>
            <person name="Butler G."/>
            <person name="Rasmussen M.D."/>
            <person name="Lin M.F."/>
            <person name="Santos M.A."/>
            <person name="Sakthikumar S."/>
            <person name="Munro C.A."/>
            <person name="Rheinbay E."/>
            <person name="Grabherr M."/>
            <person name="Forche A."/>
            <person name="Reedy J.L."/>
            <person name="Agrafioti I."/>
            <person name="Arnaud M.B."/>
            <person name="Bates S."/>
            <person name="Brown A.J."/>
            <person name="Brunke S."/>
            <person name="Costanzo M.C."/>
            <person name="Fitzpatrick D.A."/>
            <person name="de Groot P.W."/>
            <person name="Harris D."/>
            <person name="Hoyer L.L."/>
            <person name="Hube B."/>
            <person name="Klis F.M."/>
            <person name="Kodira C."/>
            <person name="Lennard N."/>
            <person name="Logue M.E."/>
            <person name="Martin R."/>
            <person name="Neiman A.M."/>
            <person name="Nikolaou E."/>
            <person name="Quail M.A."/>
            <person name="Quinn J."/>
            <person name="Santos M.C."/>
            <person name="Schmitzberger F.F."/>
            <person name="Sherlock G."/>
            <person name="Shah P."/>
            <person name="Silverstein K.A."/>
            <person name="Skrzypek M.S."/>
            <person name="Soll D."/>
            <person name="Staggs R."/>
            <person name="Stansfield I."/>
            <person name="Stumpf M.P."/>
            <person name="Sudbery P.E."/>
            <person name="Srikantha T."/>
            <person name="Zeng Q."/>
            <person name="Berman J."/>
            <person name="Berriman M."/>
            <person name="Heitman J."/>
            <person name="Gow N.A."/>
            <person name="Lorenz M.C."/>
            <person name="Birren B.W."/>
            <person name="Kellis M."/>
            <person name="Cuomo C.A."/>
        </authorList>
    </citation>
    <scope>NUCLEOTIDE SEQUENCE [LARGE SCALE GENOMIC DNA]</scope>
    <source>
        <strain evidence="2 3">ATCC 42720</strain>
    </source>
</reference>
<gene>
    <name evidence="2" type="ORF">CLUG_04062</name>
</gene>
<dbReference type="GeneID" id="8497125"/>
<dbReference type="OrthoDB" id="4084534at2759"/>
<evidence type="ECO:0000256" key="1">
    <source>
        <dbReference type="SAM" id="Phobius"/>
    </source>
</evidence>
<proteinExistence type="predicted"/>
<accession>C4Y4S4</accession>
<sequence length="1386" mass="158876">MLWRLHPCTTDRIPLSALDSISRFRALCYFILMFPRFLKRSASVSSRRQRYIRYRRCSQLPFFSRYFSQAFSYSLFSKNHLGGYWSFFSVRKASDPRAPYHNSAGTRPSKVPLSGQYDPSLVDSALLQVTMNKYAKNAPADVLQVLKVLFDSNPSRMSRLVESMCEFYSSRGKTSFSSTSANELNDIMRVFWNSIALAVKNETRPELRDYFLKLDSKISKSKHSTDASNLLEMLMDYGSKRKSYMDLYSKGIGNFLPELQTMVSEFDFSKLTTIAPVLNKISLLVSEFNAYLAEQGDLKHFDSNAYHLYINLKRYQSLYNILISRSTDSRLPKEILAIVKDEQAAAIQSEIQKSSGEQEEIDKLIFTTHRNILNAFYVSTGLKNYHTLFAFVNHECRRDVYSKEEKQIFQNFTKTFLPLLCKGLLKSNSLNDIKYLCLPVRFDNNVIIPFKFSENLLDNYELSLAILFEVPCRIHLLNLITPRSIKDYSAHSSNEIASEIRKYFDTSCALLKNDAESLIKSLSAMDQYLIRGFKVLNLLNEDKKLQTIAQEQSEKCSTVECLNPSIIDLTSKIEDHPTGKNTNEPIHAINDEVSRFKNEVANFRAVDLNNERFADIGARATLRYINERMKEVLSSSNTCETSAITSENAEKFVKLYEHLATAYDTDTPFVTQLDRLADEVLHDEKALERSEYVQIPDYLMLHSLHSELEIFKTDELKRDYSELTSEEVLKSLEARVQEVLQHGSTSSESRITSKNILHFKKLLSRLKTLFAVNGGNTEVLDALIRSQNTFDQFESQLRERREAKAPFQASSQEVPETFSGPYLQIPDELQLHQYIEELSLFRKHDLSSEYKDKSAQTILDLLQERTDNVYKGLPVSYPDSCINADNFVRFINLQAKLKKLFILNGGNTAILDTLIHSQSVFEEFESKIAHQEKSLVANDENVSGKAYIQVPDQMVFEEYSEELLSLRRKLGCTFASTTAEDILLCLEQMQAEEMDLDQKVVLGKLLYNLHNLFKLNNNHTFVLDNILLSAKTFDQIEQKISNKAAAENTFVMGDFLKDDAKSRVQADDYVLSLLPDKEKLLKSVKFDSEDAIQTAVHKAFSSYSEENENGIVDENNNFVLSHVESAPQRVASKAKEIDEHGKPIHKETLQKFLEKAKHKNESKLERQWRERKAYEWSSNMANGNRSLESRNFFDPFFEKTSRFPMFPSINGKGNDYLVLTGKGDTFMSNTNPLGETHTPEDMVGILERLSEKELEKFSKSINKLQKRNWRLIGASDGKDKLLVLSRKTSSRPRIYLAHLKSLVGSALLVFLLLIGLNYCLEDRTAAEEKQSVNKPTDALADNSRVRVNTATNPNTEKTDLVVESNYLVPSENTPRRNRWASLLWKI</sequence>
<dbReference type="EMBL" id="CH408079">
    <property type="protein sequence ID" value="EEQ39934.1"/>
    <property type="molecule type" value="Genomic_DNA"/>
</dbReference>
<protein>
    <submittedName>
        <fullName evidence="2">Uncharacterized protein</fullName>
    </submittedName>
</protein>
<dbReference type="Pfam" id="PF17315">
    <property type="entry name" value="FMP23"/>
    <property type="match status" value="2"/>
</dbReference>
<keyword evidence="1" id="KW-1133">Transmembrane helix</keyword>
<evidence type="ECO:0000313" key="2">
    <source>
        <dbReference type="EMBL" id="EEQ39934.1"/>
    </source>
</evidence>
<feature type="transmembrane region" description="Helical" evidence="1">
    <location>
        <begin position="1294"/>
        <end position="1316"/>
    </location>
</feature>
<dbReference type="VEuPathDB" id="FungiDB:CLUG_04062"/>
<dbReference type="KEGG" id="clu:CLUG_04062"/>
<keyword evidence="1" id="KW-0812">Transmembrane</keyword>
<organism evidence="2 3">
    <name type="scientific">Clavispora lusitaniae (strain ATCC 42720)</name>
    <name type="common">Yeast</name>
    <name type="synonym">Candida lusitaniae</name>
    <dbReference type="NCBI Taxonomy" id="306902"/>
    <lineage>
        <taxon>Eukaryota</taxon>
        <taxon>Fungi</taxon>
        <taxon>Dikarya</taxon>
        <taxon>Ascomycota</taxon>
        <taxon>Saccharomycotina</taxon>
        <taxon>Pichiomycetes</taxon>
        <taxon>Metschnikowiaceae</taxon>
        <taxon>Clavispora</taxon>
    </lineage>
</organism>
<dbReference type="OMA" id="YEWSKSM"/>
<dbReference type="Proteomes" id="UP000007703">
    <property type="component" value="Unassembled WGS sequence"/>
</dbReference>
<dbReference type="InterPro" id="IPR035283">
    <property type="entry name" value="Fmp23"/>
</dbReference>
<keyword evidence="1" id="KW-0472">Membrane</keyword>
<evidence type="ECO:0000313" key="3">
    <source>
        <dbReference type="Proteomes" id="UP000007703"/>
    </source>
</evidence>
<dbReference type="InParanoid" id="C4Y4S4"/>